<organism evidence="1 2">
    <name type="scientific">Petrolisthes cinctipes</name>
    <name type="common">Flat porcelain crab</name>
    <dbReference type="NCBI Taxonomy" id="88211"/>
    <lineage>
        <taxon>Eukaryota</taxon>
        <taxon>Metazoa</taxon>
        <taxon>Ecdysozoa</taxon>
        <taxon>Arthropoda</taxon>
        <taxon>Crustacea</taxon>
        <taxon>Multicrustacea</taxon>
        <taxon>Malacostraca</taxon>
        <taxon>Eumalacostraca</taxon>
        <taxon>Eucarida</taxon>
        <taxon>Decapoda</taxon>
        <taxon>Pleocyemata</taxon>
        <taxon>Anomura</taxon>
        <taxon>Galatheoidea</taxon>
        <taxon>Porcellanidae</taxon>
        <taxon>Petrolisthes</taxon>
    </lineage>
</organism>
<evidence type="ECO:0000313" key="1">
    <source>
        <dbReference type="EMBL" id="KAK3889493.1"/>
    </source>
</evidence>
<dbReference type="EMBL" id="JAWQEG010000481">
    <property type="protein sequence ID" value="KAK3889493.1"/>
    <property type="molecule type" value="Genomic_DNA"/>
</dbReference>
<dbReference type="Proteomes" id="UP001286313">
    <property type="component" value="Unassembled WGS sequence"/>
</dbReference>
<evidence type="ECO:0000313" key="2">
    <source>
        <dbReference type="Proteomes" id="UP001286313"/>
    </source>
</evidence>
<reference evidence="1" key="1">
    <citation type="submission" date="2023-10" db="EMBL/GenBank/DDBJ databases">
        <title>Genome assemblies of two species of porcelain crab, Petrolisthes cinctipes and Petrolisthes manimaculis (Anomura: Porcellanidae).</title>
        <authorList>
            <person name="Angst P."/>
        </authorList>
    </citation>
    <scope>NUCLEOTIDE SEQUENCE</scope>
    <source>
        <strain evidence="1">PB745_01</strain>
        <tissue evidence="1">Gill</tissue>
    </source>
</reference>
<proteinExistence type="predicted"/>
<dbReference type="AlphaFoldDB" id="A0AAE1KZ43"/>
<name>A0AAE1KZ43_PETCI</name>
<sequence>MVSSNLAPVLNRTKVSNRRASHIMKAAAASLGHDTETLALSQESIRHAWCSYCSAVAEDIKKTLTGHWDGKIIPDLTSGKVNHLAILVSFDGVENILFCEKA</sequence>
<keyword evidence="2" id="KW-1185">Reference proteome</keyword>
<comment type="caution">
    <text evidence="1">The sequence shown here is derived from an EMBL/GenBank/DDBJ whole genome shotgun (WGS) entry which is preliminary data.</text>
</comment>
<gene>
    <name evidence="1" type="ORF">Pcinc_006465</name>
</gene>
<protein>
    <submittedName>
        <fullName evidence="1">Uncharacterized protein</fullName>
    </submittedName>
</protein>
<accession>A0AAE1KZ43</accession>